<feature type="compositionally biased region" description="Acidic residues" evidence="2">
    <location>
        <begin position="58"/>
        <end position="68"/>
    </location>
</feature>
<comment type="similarity">
    <text evidence="1">Belongs to the eukaryotic initiation factor 4E family.</text>
</comment>
<dbReference type="InterPro" id="IPR001040">
    <property type="entry name" value="TIF_eIF_4E"/>
</dbReference>
<comment type="caution">
    <text evidence="3">The sequence shown here is derived from an EMBL/GenBank/DDBJ whole genome shotgun (WGS) entry which is preliminary data.</text>
</comment>
<dbReference type="InterPro" id="IPR023398">
    <property type="entry name" value="TIF_eIF4e-like"/>
</dbReference>
<feature type="compositionally biased region" description="Basic and acidic residues" evidence="2">
    <location>
        <begin position="140"/>
        <end position="150"/>
    </location>
</feature>
<dbReference type="Proteomes" id="UP000594342">
    <property type="component" value="Unassembled WGS sequence"/>
</dbReference>
<proteinExistence type="inferred from homology"/>
<feature type="region of interest" description="Disordered" evidence="2">
    <location>
        <begin position="1"/>
        <end position="255"/>
    </location>
</feature>
<evidence type="ECO:0000256" key="1">
    <source>
        <dbReference type="RuleBase" id="RU004374"/>
    </source>
</evidence>
<feature type="compositionally biased region" description="Polar residues" evidence="2">
    <location>
        <begin position="9"/>
        <end position="18"/>
    </location>
</feature>
<reference evidence="3 4" key="1">
    <citation type="submission" date="2018-10" db="EMBL/GenBank/DDBJ databases">
        <authorList>
            <consortium name="IHU Genomes"/>
        </authorList>
    </citation>
    <scope>NUCLEOTIDE SEQUENCE [LARGE SCALE GENOMIC DNA]</scope>
    <source>
        <strain evidence="3 4">A1</strain>
    </source>
</reference>
<accession>A0A5K0U8G8</accession>
<gene>
    <name evidence="3" type="ORF">YASMINEVIRUS_811</name>
</gene>
<keyword evidence="4" id="KW-1185">Reference proteome</keyword>
<keyword evidence="1" id="KW-0694">RNA-binding</keyword>
<dbReference type="PANTHER" id="PTHR11960">
    <property type="entry name" value="EUKARYOTIC TRANSLATION INITIATION FACTOR 4E RELATED"/>
    <property type="match status" value="1"/>
</dbReference>
<evidence type="ECO:0000256" key="2">
    <source>
        <dbReference type="SAM" id="MobiDB-lite"/>
    </source>
</evidence>
<feature type="compositionally biased region" description="Acidic residues" evidence="2">
    <location>
        <begin position="151"/>
        <end position="163"/>
    </location>
</feature>
<evidence type="ECO:0000313" key="3">
    <source>
        <dbReference type="EMBL" id="VBB18348.1"/>
    </source>
</evidence>
<feature type="compositionally biased region" description="Basic and acidic residues" evidence="2">
    <location>
        <begin position="164"/>
        <end position="180"/>
    </location>
</feature>
<dbReference type="SUPFAM" id="SSF55418">
    <property type="entry name" value="eIF4e-like"/>
    <property type="match status" value="1"/>
</dbReference>
<keyword evidence="1 3" id="KW-0396">Initiation factor</keyword>
<protein>
    <submittedName>
        <fullName evidence="3">Translation initiation factor eIF-4E</fullName>
    </submittedName>
</protein>
<feature type="compositionally biased region" description="Basic and acidic residues" evidence="2">
    <location>
        <begin position="47"/>
        <end position="57"/>
    </location>
</feature>
<dbReference type="Pfam" id="PF01652">
    <property type="entry name" value="IF4E"/>
    <property type="match status" value="1"/>
</dbReference>
<keyword evidence="1" id="KW-0648">Protein biosynthesis</keyword>
<sequence length="458" mass="51592">MPSKKNKTTQESSSQKASNEIVPINRFNLLGEEVEEDDLVVTAPRKTRADNVDRENGDGDNVDDDGDDGFTTVKSKNKNNKSRAQPTKPLVDDDGFQTVAHRARPKKESVEKKRPTKSEKPVEKATKPREGPSRPFFKTDAVKSTKRVDNESETNESVDTESLDNEKSANHSHTDAHSESNDEVETADASNSSEVSVERPVSRSVEQPVVSLERRATSGKKYVPPSVSESGWSTIGPKRRRDRVEKNDDEEAGDAITFYNPSEKLPGDDMRLNTCWDVWIHENSNPDWSLGSYKSIYEINSVGSMWRFLHVLDNLDKNVRQYYIMRKGITPIWEDNNNKQGAICSIMIDNMNRSSTHARGDLGVDAFSAICILVLNESFVKNNQVINGLCYSIKSRSVLIKLWIKDYESNKTFRETLPMPILKNLDIILSNMDNGKGYSRSNGKSKISVQLKPIKPNY</sequence>
<feature type="compositionally biased region" description="Basic and acidic residues" evidence="2">
    <location>
        <begin position="106"/>
        <end position="132"/>
    </location>
</feature>
<name>A0A5K0U8G8_9VIRU</name>
<dbReference type="Gene3D" id="3.30.760.10">
    <property type="entry name" value="RNA Cap, Translation Initiation Factor Eif4e"/>
    <property type="match status" value="1"/>
</dbReference>
<evidence type="ECO:0000313" key="4">
    <source>
        <dbReference type="Proteomes" id="UP000594342"/>
    </source>
</evidence>
<organism evidence="3 4">
    <name type="scientific">Yasminevirus sp. GU-2018</name>
    <dbReference type="NCBI Taxonomy" id="2420051"/>
    <lineage>
        <taxon>Viruses</taxon>
        <taxon>Varidnaviria</taxon>
        <taxon>Bamfordvirae</taxon>
        <taxon>Nucleocytoviricota</taxon>
        <taxon>Megaviricetes</taxon>
        <taxon>Imitervirales</taxon>
        <taxon>Mimiviridae</taxon>
        <taxon>Klosneuvirinae</taxon>
        <taxon>Yasminevirus</taxon>
        <taxon>Yasminevirus saudimassiliense</taxon>
    </lineage>
</organism>
<dbReference type="EMBL" id="UPSH01000001">
    <property type="protein sequence ID" value="VBB18348.1"/>
    <property type="molecule type" value="Genomic_DNA"/>
</dbReference>
<dbReference type="GO" id="GO:0000340">
    <property type="term" value="F:RNA 7-methylguanosine cap binding"/>
    <property type="evidence" value="ECO:0007669"/>
    <property type="project" value="TreeGrafter"/>
</dbReference>